<organism evidence="1 2">
    <name type="scientific">Paraburkholderia saeva</name>
    <dbReference type="NCBI Taxonomy" id="2777537"/>
    <lineage>
        <taxon>Bacteria</taxon>
        <taxon>Pseudomonadati</taxon>
        <taxon>Pseudomonadota</taxon>
        <taxon>Betaproteobacteria</taxon>
        <taxon>Burkholderiales</taxon>
        <taxon>Burkholderiaceae</taxon>
        <taxon>Paraburkholderia</taxon>
    </lineage>
</organism>
<dbReference type="RefSeq" id="WP_228878379.1">
    <property type="nucleotide sequence ID" value="NZ_CAJQZC010000005.1"/>
</dbReference>
<sequence length="64" mass="7338">MPATITRFKSRSQPRVVRRVSVTLAGEHRERIEAAAKRLGVSAQDFMRYAASKFAERFEDERAV</sequence>
<name>A0A9N8X3L8_9BURK</name>
<dbReference type="Proteomes" id="UP000789704">
    <property type="component" value="Unassembled WGS sequence"/>
</dbReference>
<reference evidence="1" key="1">
    <citation type="submission" date="2021-04" db="EMBL/GenBank/DDBJ databases">
        <authorList>
            <person name="Vanwijnsberghe S."/>
        </authorList>
    </citation>
    <scope>NUCLEOTIDE SEQUENCE</scope>
    <source>
        <strain evidence="1">LMG 31841</strain>
    </source>
</reference>
<evidence type="ECO:0000313" key="2">
    <source>
        <dbReference type="Proteomes" id="UP000789704"/>
    </source>
</evidence>
<evidence type="ECO:0000313" key="1">
    <source>
        <dbReference type="EMBL" id="CAG4903130.1"/>
    </source>
</evidence>
<protein>
    <submittedName>
        <fullName evidence="1">Uncharacterized protein</fullName>
    </submittedName>
</protein>
<accession>A0A9N8X3L8</accession>
<dbReference type="AlphaFoldDB" id="A0A9N8X3L8"/>
<proteinExistence type="predicted"/>
<keyword evidence="2" id="KW-1185">Reference proteome</keyword>
<comment type="caution">
    <text evidence="1">The sequence shown here is derived from an EMBL/GenBank/DDBJ whole genome shotgun (WGS) entry which is preliminary data.</text>
</comment>
<gene>
    <name evidence="1" type="ORF">LMG31841_03191</name>
</gene>
<dbReference type="EMBL" id="CAJQZC010000005">
    <property type="protein sequence ID" value="CAG4903130.1"/>
    <property type="molecule type" value="Genomic_DNA"/>
</dbReference>